<proteinExistence type="predicted"/>
<comment type="caution">
    <text evidence="2">The sequence shown here is derived from an EMBL/GenBank/DDBJ whole genome shotgun (WGS) entry which is preliminary data.</text>
</comment>
<gene>
    <name evidence="2" type="ORF">V2S66_21380</name>
</gene>
<keyword evidence="3" id="KW-1185">Reference proteome</keyword>
<organism evidence="2 3">
    <name type="scientific">Actinacidiphila polyblastidii</name>
    <dbReference type="NCBI Taxonomy" id="3110430"/>
    <lineage>
        <taxon>Bacteria</taxon>
        <taxon>Bacillati</taxon>
        <taxon>Actinomycetota</taxon>
        <taxon>Actinomycetes</taxon>
        <taxon>Kitasatosporales</taxon>
        <taxon>Streptomycetaceae</taxon>
        <taxon>Actinacidiphila</taxon>
    </lineage>
</organism>
<dbReference type="Pfam" id="PF16571">
    <property type="entry name" value="FBP_C"/>
    <property type="match status" value="1"/>
</dbReference>
<dbReference type="RefSeq" id="WP_330797514.1">
    <property type="nucleotide sequence ID" value="NZ_JAZEWV010000018.1"/>
</dbReference>
<accession>A0ABU7PFB9</accession>
<feature type="domain" description="Elongation factor G-binding protein C-terminal treble-clef zinc-finger" evidence="1">
    <location>
        <begin position="8"/>
        <end position="163"/>
    </location>
</feature>
<dbReference type="EMBL" id="JAZEWV010000018">
    <property type="protein sequence ID" value="MEE4544518.1"/>
    <property type="molecule type" value="Genomic_DNA"/>
</dbReference>
<name>A0ABU7PFB9_9ACTN</name>
<evidence type="ECO:0000313" key="3">
    <source>
        <dbReference type="Proteomes" id="UP001344658"/>
    </source>
</evidence>
<protein>
    <submittedName>
        <fullName evidence="2">FBP domain-containing protein</fullName>
    </submittedName>
</protein>
<evidence type="ECO:0000313" key="2">
    <source>
        <dbReference type="EMBL" id="MEE4544518.1"/>
    </source>
</evidence>
<dbReference type="Proteomes" id="UP001344658">
    <property type="component" value="Unassembled WGS sequence"/>
</dbReference>
<sequence length="180" mass="18979">MDALTEAEIRACFVNCSKGEAKRLSLPRDLAERPWGHLDFLGWRDPGAPDRAYLVAPAEGGPVGLTLRVAPGARRNLLRSSLCGLCLTGHSGGGVDLLVAPLAGPAGRQGNTVGLYMCADLACSLYIRGKKSSALAKRLEETLTLDEQIARTRRNLAAFVDKVTQGGRPAAATHRSGASS</sequence>
<evidence type="ECO:0000259" key="1">
    <source>
        <dbReference type="Pfam" id="PF16571"/>
    </source>
</evidence>
<dbReference type="InterPro" id="IPR032330">
    <property type="entry name" value="EF-G-binding_C"/>
</dbReference>
<reference evidence="2 3" key="1">
    <citation type="submission" date="2023-12" db="EMBL/GenBank/DDBJ databases">
        <title>Streptomyces sp. V4-01.</title>
        <authorList>
            <person name="Somphong A."/>
            <person name="Phongsopitanun W."/>
        </authorList>
    </citation>
    <scope>NUCLEOTIDE SEQUENCE [LARGE SCALE GENOMIC DNA]</scope>
    <source>
        <strain evidence="2 3">V4-01</strain>
    </source>
</reference>